<keyword evidence="2" id="KW-1185">Reference proteome</keyword>
<dbReference type="Proteomes" id="UP000322079">
    <property type="component" value="Chromosome"/>
</dbReference>
<name>A0A5C1DHD7_9NEIS</name>
<gene>
    <name evidence="1" type="ORF">FYK34_05285</name>
</gene>
<proteinExistence type="predicted"/>
<dbReference type="KEGG" id="chrm:FYK34_05285"/>
<sequence length="167" mass="17510">MLPASLSELDAIRDECRAMVRGRAALSAGASALPAPGVDVAADVAILLQLIPAINQRFGVAPEQIAGYDAARKQLLYQLIRRAGSALLGLEVTRSLLAAVVKRAAGRWAGKQALKLVPVLGWAANAAIGFAAMRYVGNSHIDDCYAVCRRMLERDGATMGRDGPASG</sequence>
<organism evidence="1 2">
    <name type="scientific">Chromobacterium paludis</name>
    <dbReference type="NCBI Taxonomy" id="2605945"/>
    <lineage>
        <taxon>Bacteria</taxon>
        <taxon>Pseudomonadati</taxon>
        <taxon>Pseudomonadota</taxon>
        <taxon>Betaproteobacteria</taxon>
        <taxon>Neisseriales</taxon>
        <taxon>Chromobacteriaceae</taxon>
        <taxon>Chromobacterium</taxon>
    </lineage>
</organism>
<evidence type="ECO:0000313" key="1">
    <source>
        <dbReference type="EMBL" id="QEL55018.1"/>
    </source>
</evidence>
<protein>
    <recommendedName>
        <fullName evidence="3">DUF697 domain-containing protein</fullName>
    </recommendedName>
</protein>
<evidence type="ECO:0000313" key="2">
    <source>
        <dbReference type="Proteomes" id="UP000322079"/>
    </source>
</evidence>
<accession>A0A5C1DHD7</accession>
<dbReference type="AlphaFoldDB" id="A0A5C1DHD7"/>
<dbReference type="RefSeq" id="WP_149295389.1">
    <property type="nucleotide sequence ID" value="NZ_CP043473.1"/>
</dbReference>
<dbReference type="EMBL" id="CP043473">
    <property type="protein sequence ID" value="QEL55018.1"/>
    <property type="molecule type" value="Genomic_DNA"/>
</dbReference>
<evidence type="ECO:0008006" key="3">
    <source>
        <dbReference type="Google" id="ProtNLM"/>
    </source>
</evidence>
<reference evidence="1 2" key="1">
    <citation type="submission" date="2019-08" db="EMBL/GenBank/DDBJ databases">
        <title>Chromobacterium paludis, a novel bacterium isolated from a Maryland marsh pond.</title>
        <authorList>
            <person name="Blackburn M.B."/>
            <person name="Gundersen-Rindal D.E."/>
        </authorList>
    </citation>
    <scope>NUCLEOTIDE SEQUENCE [LARGE SCALE GENOMIC DNA]</scope>
    <source>
        <strain evidence="2">IIBBL 257-1</strain>
    </source>
</reference>